<dbReference type="PANTHER" id="PTHR23308">
    <property type="entry name" value="NUCLEAR INHIBITOR OF PROTEIN PHOSPHATASE-1"/>
    <property type="match status" value="1"/>
</dbReference>
<protein>
    <submittedName>
        <fullName evidence="1">FHA domain-containing protein</fullName>
    </submittedName>
</protein>
<sequence length="534" mass="61717">MLYSLENDFEVLYENDSTSNYLILKTSIDKEILNYQAQMLLHNKLKGLLNFNMNRIGDELNCFYNITSKCTLAAYLSRKSFTRDEFLETILNIINNVYQLKDYLLYDDNILLDENFIYVEPDSISLYFVYLPFRGCKSDIKAFFAKLIFRLVKFEDEYSDNYIQKILENIKSDTFSLSSFKSLIESLLCESIKSTAKCKEALKKDESNDESNIENSKIRKDKTFGSWLISSKTEVERFNTQKSEKRVSKKIKTESPINIMPQNETKFQKGNFKIPNSNKVNKLDNISHDQLKTAKGKESNNKNRTNNMLLLTMILLQPLLIASFILILNSKLVMLSDNPKTTVIILILIFLGIDVLIIRILNEKVNKDGELSTLKKDIVEVDNYKPLQIISSRMKSKELLVSQETQNNKLEEVQNGVVENYSGETVIIKKPKLSEYPYLKAKEGDEVIQISKNSILIGRMRNFVDYTINSSAIGKIHAEILQEEDNFYVMDCNSKNGTFINDHRILPNTKNSIKNNDTLRFANREYIFSNCVEG</sequence>
<dbReference type="OrthoDB" id="9783862at2"/>
<dbReference type="InterPro" id="IPR045962">
    <property type="entry name" value="DUF6382"/>
</dbReference>
<dbReference type="AlphaFoldDB" id="A0A4U7JI62"/>
<keyword evidence="2" id="KW-1185">Reference proteome</keyword>
<dbReference type="SUPFAM" id="SSF49879">
    <property type="entry name" value="SMAD/FHA domain"/>
    <property type="match status" value="1"/>
</dbReference>
<dbReference type="Gene3D" id="2.60.200.20">
    <property type="match status" value="1"/>
</dbReference>
<dbReference type="InterPro" id="IPR000253">
    <property type="entry name" value="FHA_dom"/>
</dbReference>
<dbReference type="Pfam" id="PF00498">
    <property type="entry name" value="FHA"/>
    <property type="match status" value="1"/>
</dbReference>
<organism evidence="1 2">
    <name type="scientific">Ruminiclostridium herbifermentans</name>
    <dbReference type="NCBI Taxonomy" id="2488810"/>
    <lineage>
        <taxon>Bacteria</taxon>
        <taxon>Bacillati</taxon>
        <taxon>Bacillota</taxon>
        <taxon>Clostridia</taxon>
        <taxon>Eubacteriales</taxon>
        <taxon>Oscillospiraceae</taxon>
        <taxon>Ruminiclostridium</taxon>
    </lineage>
</organism>
<evidence type="ECO:0000313" key="1">
    <source>
        <dbReference type="EMBL" id="QNU65686.1"/>
    </source>
</evidence>
<dbReference type="CDD" id="cd00060">
    <property type="entry name" value="FHA"/>
    <property type="match status" value="1"/>
</dbReference>
<gene>
    <name evidence="1" type="ORF">EHE19_012240</name>
</gene>
<dbReference type="EMBL" id="CP061336">
    <property type="protein sequence ID" value="QNU65686.1"/>
    <property type="molecule type" value="Genomic_DNA"/>
</dbReference>
<dbReference type="Proteomes" id="UP000306409">
    <property type="component" value="Chromosome"/>
</dbReference>
<dbReference type="InterPro" id="IPR050923">
    <property type="entry name" value="Cell_Proc_Reg/RNA_Proc"/>
</dbReference>
<dbReference type="InterPro" id="IPR008984">
    <property type="entry name" value="SMAD_FHA_dom_sf"/>
</dbReference>
<reference evidence="1 2" key="1">
    <citation type="submission" date="2020-09" db="EMBL/GenBank/DDBJ databases">
        <title>Characterization and genome sequencing of Ruminiclostridium sp. nov. MA18.</title>
        <authorList>
            <person name="Rettenmaier R."/>
            <person name="Kowollik M.-L."/>
            <person name="Liebl W."/>
            <person name="Zverlov V."/>
        </authorList>
    </citation>
    <scope>NUCLEOTIDE SEQUENCE [LARGE SCALE GENOMIC DNA]</scope>
    <source>
        <strain evidence="1 2">MA18</strain>
    </source>
</reference>
<dbReference type="PROSITE" id="PS50006">
    <property type="entry name" value="FHA_DOMAIN"/>
    <property type="match status" value="1"/>
</dbReference>
<dbReference type="KEGG" id="rher:EHE19_012240"/>
<proteinExistence type="predicted"/>
<accession>A0A4U7JI62</accession>
<name>A0A4U7JI62_9FIRM</name>
<dbReference type="SMART" id="SM00240">
    <property type="entry name" value="FHA"/>
    <property type="match status" value="1"/>
</dbReference>
<dbReference type="RefSeq" id="WP_137697946.1">
    <property type="nucleotide sequence ID" value="NZ_CP061336.1"/>
</dbReference>
<dbReference type="Pfam" id="PF19909">
    <property type="entry name" value="DUF6382"/>
    <property type="match status" value="1"/>
</dbReference>
<evidence type="ECO:0000313" key="2">
    <source>
        <dbReference type="Proteomes" id="UP000306409"/>
    </source>
</evidence>